<keyword evidence="3" id="KW-0863">Zinc-finger</keyword>
<dbReference type="RefSeq" id="XP_030763197.1">
    <property type="nucleotide sequence ID" value="XM_030907337.1"/>
</dbReference>
<comment type="subcellular location">
    <subcellularLocation>
        <location evidence="1">Nucleus</location>
    </subcellularLocation>
</comment>
<keyword evidence="4" id="KW-0862">Zinc</keyword>
<name>A0A6J2YIH1_SITOR</name>
<dbReference type="InterPro" id="IPR008906">
    <property type="entry name" value="HATC_C_dom"/>
</dbReference>
<gene>
    <name evidence="8" type="primary">LOC115887824</name>
</gene>
<dbReference type="GO" id="GO:0005634">
    <property type="term" value="C:nucleus"/>
    <property type="evidence" value="ECO:0007669"/>
    <property type="project" value="UniProtKB-SubCell"/>
</dbReference>
<dbReference type="InterPro" id="IPR052035">
    <property type="entry name" value="ZnF_BED_domain_contain"/>
</dbReference>
<keyword evidence="2" id="KW-0479">Metal-binding</keyword>
<dbReference type="OrthoDB" id="6600430at2759"/>
<dbReference type="KEGG" id="soy:115887824"/>
<dbReference type="InParanoid" id="A0A6J2YIH1"/>
<dbReference type="GeneID" id="115887824"/>
<dbReference type="AlphaFoldDB" id="A0A6J2YIH1"/>
<feature type="domain" description="HAT C-terminal dimerisation" evidence="6">
    <location>
        <begin position="462"/>
        <end position="539"/>
    </location>
</feature>
<reference evidence="8" key="1">
    <citation type="submission" date="2025-08" db="UniProtKB">
        <authorList>
            <consortium name="RefSeq"/>
        </authorList>
    </citation>
    <scope>IDENTIFICATION</scope>
    <source>
        <tissue evidence="8">Gonads</tissue>
    </source>
</reference>
<evidence type="ECO:0000256" key="5">
    <source>
        <dbReference type="ARBA" id="ARBA00023242"/>
    </source>
</evidence>
<sequence length="544" mass="61877">MVASTSRKSELPVRLASKRQTSLKGFISRPIPLTRQKKINDLILNMIITDLQPFSIVSDRGFRKLLNELEPSYLIPSRPTFSKSLMPARYEEKSEKLKNLLKTADHVMVSTDSWTSINMESYTAITAHFINSDWHSQGCLLSCFSYSDRHTAENIAKELKRVTNEWDISEKIYAISTDNAANIVAATKLTGWVHIPCLAHTINLIVKDALVTIEELITKVKKNVEYFHRSSQATAKLMATQKQLKPDEIPLKLINDVATRWNSTFYMCERIVKLSEPLAATVGLLLNPIILPTEEEWVTLKEICLVLKPFEAVTVELSAEKQVTLSKVILLVKGLHSSLGKTRMTIMSEVGKNLINSLLASITVRFGNPENNLIMGKASFLDPRFKTKAFDSEDSLKRVKNNIQDEVVALIKKNLQNNNVTEMSTNTEILENNDDDIIWQDFDHCVKTSLHITSPVAIAIAEIKMYSEEANLDRKKDPLIWWSERQRVYPWLSQLAKKYLCICATSVPCERIFSKAGQIVTERRNRLKSKNVEKLIFLHCNNDL</sequence>
<dbReference type="GO" id="GO:0046983">
    <property type="term" value="F:protein dimerization activity"/>
    <property type="evidence" value="ECO:0007669"/>
    <property type="project" value="InterPro"/>
</dbReference>
<dbReference type="SUPFAM" id="SSF53098">
    <property type="entry name" value="Ribonuclease H-like"/>
    <property type="match status" value="1"/>
</dbReference>
<dbReference type="InterPro" id="IPR012337">
    <property type="entry name" value="RNaseH-like_sf"/>
</dbReference>
<evidence type="ECO:0000313" key="7">
    <source>
        <dbReference type="Proteomes" id="UP000504635"/>
    </source>
</evidence>
<evidence type="ECO:0000256" key="3">
    <source>
        <dbReference type="ARBA" id="ARBA00022771"/>
    </source>
</evidence>
<evidence type="ECO:0000256" key="2">
    <source>
        <dbReference type="ARBA" id="ARBA00022723"/>
    </source>
</evidence>
<dbReference type="Gene3D" id="1.10.10.1070">
    <property type="entry name" value="Zinc finger, BED domain-containing"/>
    <property type="match status" value="1"/>
</dbReference>
<evidence type="ECO:0000256" key="4">
    <source>
        <dbReference type="ARBA" id="ARBA00022833"/>
    </source>
</evidence>
<protein>
    <submittedName>
        <fullName evidence="8">Zinc finger BED domain-containing protein 1-like</fullName>
    </submittedName>
</protein>
<accession>A0A6J2YIH1</accession>
<evidence type="ECO:0000259" key="6">
    <source>
        <dbReference type="Pfam" id="PF05699"/>
    </source>
</evidence>
<evidence type="ECO:0000256" key="1">
    <source>
        <dbReference type="ARBA" id="ARBA00004123"/>
    </source>
</evidence>
<dbReference type="SUPFAM" id="SSF140996">
    <property type="entry name" value="Hermes dimerisation domain"/>
    <property type="match status" value="1"/>
</dbReference>
<dbReference type="Proteomes" id="UP000504635">
    <property type="component" value="Unplaced"/>
</dbReference>
<evidence type="ECO:0000313" key="8">
    <source>
        <dbReference type="RefSeq" id="XP_030763197.1"/>
    </source>
</evidence>
<proteinExistence type="predicted"/>
<dbReference type="PANTHER" id="PTHR46481:SF10">
    <property type="entry name" value="ZINC FINGER BED DOMAIN-CONTAINING PROTEIN 39"/>
    <property type="match status" value="1"/>
</dbReference>
<dbReference type="PANTHER" id="PTHR46481">
    <property type="entry name" value="ZINC FINGER BED DOMAIN-CONTAINING PROTEIN 4"/>
    <property type="match status" value="1"/>
</dbReference>
<dbReference type="GO" id="GO:0008270">
    <property type="term" value="F:zinc ion binding"/>
    <property type="evidence" value="ECO:0007669"/>
    <property type="project" value="UniProtKB-KW"/>
</dbReference>
<organism evidence="7 8">
    <name type="scientific">Sitophilus oryzae</name>
    <name type="common">Rice weevil</name>
    <name type="synonym">Curculio oryzae</name>
    <dbReference type="NCBI Taxonomy" id="7048"/>
    <lineage>
        <taxon>Eukaryota</taxon>
        <taxon>Metazoa</taxon>
        <taxon>Ecdysozoa</taxon>
        <taxon>Arthropoda</taxon>
        <taxon>Hexapoda</taxon>
        <taxon>Insecta</taxon>
        <taxon>Pterygota</taxon>
        <taxon>Neoptera</taxon>
        <taxon>Endopterygota</taxon>
        <taxon>Coleoptera</taxon>
        <taxon>Polyphaga</taxon>
        <taxon>Cucujiformia</taxon>
        <taxon>Curculionidae</taxon>
        <taxon>Dryophthorinae</taxon>
        <taxon>Sitophilus</taxon>
    </lineage>
</organism>
<keyword evidence="5" id="KW-0539">Nucleus</keyword>
<dbReference type="Pfam" id="PF05699">
    <property type="entry name" value="Dimer_Tnp_hAT"/>
    <property type="match status" value="1"/>
</dbReference>
<keyword evidence="7" id="KW-1185">Reference proteome</keyword>